<name>A0A3D9ZIX0_9ACTN</name>
<evidence type="ECO:0000313" key="2">
    <source>
        <dbReference type="EMBL" id="REF95843.1"/>
    </source>
</evidence>
<feature type="transmembrane region" description="Helical" evidence="1">
    <location>
        <begin position="21"/>
        <end position="42"/>
    </location>
</feature>
<proteinExistence type="predicted"/>
<accession>A0A3D9ZIX0</accession>
<protein>
    <submittedName>
        <fullName evidence="2">Uncharacterized protein</fullName>
    </submittedName>
</protein>
<feature type="transmembrane region" description="Helical" evidence="1">
    <location>
        <begin position="169"/>
        <end position="186"/>
    </location>
</feature>
<keyword evidence="3" id="KW-1185">Reference proteome</keyword>
<keyword evidence="1" id="KW-0812">Transmembrane</keyword>
<dbReference type="RefSeq" id="WP_116067457.1">
    <property type="nucleotide sequence ID" value="NZ_QUMQ01000001.1"/>
</dbReference>
<dbReference type="Proteomes" id="UP000256913">
    <property type="component" value="Unassembled WGS sequence"/>
</dbReference>
<keyword evidence="1" id="KW-1133">Transmembrane helix</keyword>
<dbReference type="AlphaFoldDB" id="A0A3D9ZIX0"/>
<gene>
    <name evidence="2" type="ORF">DFJ67_1806</name>
</gene>
<sequence>MTDSIVLTTPLPAGRRRITAWAALAGAAVSGVVGAIQAMRPFSDDPLVDRGEHVILALCAVMLVLWIPGYLALGAEASPAKRRLGRIGAWSVVVGTGTLAVAMTASNLHNEDYPWFAALAIPANGLWGIGSILLAVATYRARTLPRPIAAALPLIWLTSIVLSQQGGNLVAGALWAAIGWLLLGRAR</sequence>
<evidence type="ECO:0000256" key="1">
    <source>
        <dbReference type="SAM" id="Phobius"/>
    </source>
</evidence>
<evidence type="ECO:0000313" key="3">
    <source>
        <dbReference type="Proteomes" id="UP000256913"/>
    </source>
</evidence>
<feature type="transmembrane region" description="Helical" evidence="1">
    <location>
        <begin position="54"/>
        <end position="75"/>
    </location>
</feature>
<feature type="transmembrane region" description="Helical" evidence="1">
    <location>
        <begin position="144"/>
        <end position="163"/>
    </location>
</feature>
<keyword evidence="1" id="KW-0472">Membrane</keyword>
<organism evidence="2 3">
    <name type="scientific">Asanoa ferruginea</name>
    <dbReference type="NCBI Taxonomy" id="53367"/>
    <lineage>
        <taxon>Bacteria</taxon>
        <taxon>Bacillati</taxon>
        <taxon>Actinomycetota</taxon>
        <taxon>Actinomycetes</taxon>
        <taxon>Micromonosporales</taxon>
        <taxon>Micromonosporaceae</taxon>
        <taxon>Asanoa</taxon>
    </lineage>
</organism>
<comment type="caution">
    <text evidence="2">The sequence shown here is derived from an EMBL/GenBank/DDBJ whole genome shotgun (WGS) entry which is preliminary data.</text>
</comment>
<feature type="transmembrane region" description="Helical" evidence="1">
    <location>
        <begin position="115"/>
        <end position="137"/>
    </location>
</feature>
<feature type="transmembrane region" description="Helical" evidence="1">
    <location>
        <begin position="87"/>
        <end position="109"/>
    </location>
</feature>
<reference evidence="2 3" key="1">
    <citation type="submission" date="2018-08" db="EMBL/GenBank/DDBJ databases">
        <title>Sequencing the genomes of 1000 actinobacteria strains.</title>
        <authorList>
            <person name="Klenk H.-P."/>
        </authorList>
    </citation>
    <scope>NUCLEOTIDE SEQUENCE [LARGE SCALE GENOMIC DNA]</scope>
    <source>
        <strain evidence="2 3">DSM 44099</strain>
    </source>
</reference>
<dbReference type="EMBL" id="QUMQ01000001">
    <property type="protein sequence ID" value="REF95843.1"/>
    <property type="molecule type" value="Genomic_DNA"/>
</dbReference>
<dbReference type="OrthoDB" id="5196008at2"/>